<proteinExistence type="predicted"/>
<dbReference type="InterPro" id="IPR011664">
    <property type="entry name" value="Abi_system_AbiD/AbiF-like"/>
</dbReference>
<gene>
    <name evidence="1" type="ORF">JZO71_02990</name>
</gene>
<sequence>MENKKTYYLDFKKVNSGKSFEIDIQEFDAIKYQVPQLNKASCSMKVPITVDQMIDKFKTDGWVFSEGEEITCRELLREVNFYTLKHYAKQTHLKSFVATNSVYNFDLFLQNSLQVLTSMIEKFLRTVVVDSLSLSYKQEDAIYDHAQFYLDESFYFSEKGKHRKTAQRRKDIEAIQYSFFKTIEDNKKYPPVAKELNSYGGVSSWVLFDLITFGQLSFFFGKLVTNKKKIVTRALDGMNSSDERITDDLLSSWMNAIRALRNKVSHGMKIYGEPFTVLAKIHDGDKEYLRQVSEWNQNHLGNVLLAMRRIVMCMSLKKQEFWNKKIAEISSQIIDNEYLSATSLGLTEDWIEYFSI</sequence>
<comment type="caution">
    <text evidence="1">The sequence shown here is derived from an EMBL/GenBank/DDBJ whole genome shotgun (WGS) entry which is preliminary data.</text>
</comment>
<reference evidence="1 2" key="1">
    <citation type="submission" date="2021-03" db="EMBL/GenBank/DDBJ databases">
        <title>Enterococcal diversity collection.</title>
        <authorList>
            <person name="Gilmore M.S."/>
            <person name="Schwartzman J."/>
            <person name="Van Tyne D."/>
            <person name="Martin M."/>
            <person name="Earl A.M."/>
            <person name="Manson A.L."/>
            <person name="Straub T."/>
            <person name="Salamzade R."/>
            <person name="Saavedra J."/>
            <person name="Lebreton F."/>
            <person name="Prichula J."/>
            <person name="Schaufler K."/>
            <person name="Gaca A."/>
            <person name="Sgardioli B."/>
            <person name="Wagenaar J."/>
            <person name="Strong T."/>
        </authorList>
    </citation>
    <scope>NUCLEOTIDE SEQUENCE [LARGE SCALE GENOMIC DNA]</scope>
    <source>
        <strain evidence="1 2">MSG2901</strain>
    </source>
</reference>
<evidence type="ECO:0000313" key="2">
    <source>
        <dbReference type="Proteomes" id="UP000664832"/>
    </source>
</evidence>
<evidence type="ECO:0000313" key="1">
    <source>
        <dbReference type="EMBL" id="MBO0481289.1"/>
    </source>
</evidence>
<name>A0ABS3HXW0_9ENTE</name>
<organism evidence="1 2">
    <name type="scientific">Candidatus Enterococcus courvalinii</name>
    <dbReference type="NCBI Taxonomy" id="2815329"/>
    <lineage>
        <taxon>Bacteria</taxon>
        <taxon>Bacillati</taxon>
        <taxon>Bacillota</taxon>
        <taxon>Bacilli</taxon>
        <taxon>Lactobacillales</taxon>
        <taxon>Enterococcaceae</taxon>
        <taxon>Enterococcus</taxon>
    </lineage>
</organism>
<dbReference type="Proteomes" id="UP000664832">
    <property type="component" value="Unassembled WGS sequence"/>
</dbReference>
<dbReference type="EMBL" id="JAFLWI010000003">
    <property type="protein sequence ID" value="MBO0481289.1"/>
    <property type="molecule type" value="Genomic_DNA"/>
</dbReference>
<dbReference type="RefSeq" id="WP_206898119.1">
    <property type="nucleotide sequence ID" value="NZ_JAFLWI010000003.1"/>
</dbReference>
<accession>A0ABS3HXW0</accession>
<keyword evidence="2" id="KW-1185">Reference proteome</keyword>
<dbReference type="Pfam" id="PF07751">
    <property type="entry name" value="Abi_2"/>
    <property type="match status" value="1"/>
</dbReference>
<protein>
    <submittedName>
        <fullName evidence="1">Abi family protein</fullName>
    </submittedName>
</protein>